<feature type="compositionally biased region" description="Low complexity" evidence="1">
    <location>
        <begin position="188"/>
        <end position="199"/>
    </location>
</feature>
<proteinExistence type="predicted"/>
<evidence type="ECO:0000256" key="1">
    <source>
        <dbReference type="SAM" id="MobiDB-lite"/>
    </source>
</evidence>
<dbReference type="EMBL" id="BOMB01000012">
    <property type="protein sequence ID" value="GID11462.1"/>
    <property type="molecule type" value="Genomic_DNA"/>
</dbReference>
<evidence type="ECO:0000259" key="2">
    <source>
        <dbReference type="PROSITE" id="PS51186"/>
    </source>
</evidence>
<comment type="caution">
    <text evidence="3">The sequence shown here is derived from an EMBL/GenBank/DDBJ whole genome shotgun (WGS) entry which is preliminary data.</text>
</comment>
<feature type="domain" description="N-acetyltransferase" evidence="2">
    <location>
        <begin position="7"/>
        <end position="171"/>
    </location>
</feature>
<dbReference type="Pfam" id="PF13302">
    <property type="entry name" value="Acetyltransf_3"/>
    <property type="match status" value="1"/>
</dbReference>
<gene>
    <name evidence="3" type="ORF">Aru02nite_23510</name>
</gene>
<name>A0A8J3J3V8_9ACTN</name>
<dbReference type="SUPFAM" id="SSF55729">
    <property type="entry name" value="Acyl-CoA N-acyltransferases (Nat)"/>
    <property type="match status" value="1"/>
</dbReference>
<reference evidence="3" key="1">
    <citation type="submission" date="2021-01" db="EMBL/GenBank/DDBJ databases">
        <title>Whole genome shotgun sequence of Actinocatenispora rupis NBRC 107355.</title>
        <authorList>
            <person name="Komaki H."/>
            <person name="Tamura T."/>
        </authorList>
    </citation>
    <scope>NUCLEOTIDE SEQUENCE</scope>
    <source>
        <strain evidence="3">NBRC 107355</strain>
    </source>
</reference>
<evidence type="ECO:0000313" key="4">
    <source>
        <dbReference type="Proteomes" id="UP000612808"/>
    </source>
</evidence>
<organism evidence="3 4">
    <name type="scientific">Actinocatenispora rupis</name>
    <dbReference type="NCBI Taxonomy" id="519421"/>
    <lineage>
        <taxon>Bacteria</taxon>
        <taxon>Bacillati</taxon>
        <taxon>Actinomycetota</taxon>
        <taxon>Actinomycetes</taxon>
        <taxon>Micromonosporales</taxon>
        <taxon>Micromonosporaceae</taxon>
        <taxon>Actinocatenispora</taxon>
    </lineage>
</organism>
<dbReference type="Gene3D" id="3.40.630.30">
    <property type="match status" value="1"/>
</dbReference>
<sequence length="206" mass="22715">MNIRESGVLRRAQPADRGDIRRWRNHPQVRAASFTGHEISANEHEKWFERVLADPTRELLIYSDDGVPAGVVLFERVRAEAGERTASWGFYLDLAGLEERGTGLSAWLGVQRAALDHAFDTLDLDVLTGEVLEHNTVVRRANRRFGFVEGPPAERVVDGRTVAYREITLRRADRRGAARPVPGGGTAGTSSDATRTGTAQTSEEPA</sequence>
<dbReference type="InterPro" id="IPR016181">
    <property type="entry name" value="Acyl_CoA_acyltransferase"/>
</dbReference>
<evidence type="ECO:0000313" key="3">
    <source>
        <dbReference type="EMBL" id="GID11462.1"/>
    </source>
</evidence>
<protein>
    <recommendedName>
        <fullName evidence="2">N-acetyltransferase domain-containing protein</fullName>
    </recommendedName>
</protein>
<dbReference type="AlphaFoldDB" id="A0A8J3J3V8"/>
<dbReference type="PROSITE" id="PS51186">
    <property type="entry name" value="GNAT"/>
    <property type="match status" value="1"/>
</dbReference>
<dbReference type="Proteomes" id="UP000612808">
    <property type="component" value="Unassembled WGS sequence"/>
</dbReference>
<feature type="region of interest" description="Disordered" evidence="1">
    <location>
        <begin position="173"/>
        <end position="206"/>
    </location>
</feature>
<keyword evidence="4" id="KW-1185">Reference proteome</keyword>
<accession>A0A8J3J3V8</accession>
<dbReference type="InterPro" id="IPR000182">
    <property type="entry name" value="GNAT_dom"/>
</dbReference>
<dbReference type="GO" id="GO:0016747">
    <property type="term" value="F:acyltransferase activity, transferring groups other than amino-acyl groups"/>
    <property type="evidence" value="ECO:0007669"/>
    <property type="project" value="InterPro"/>
</dbReference>